<reference evidence="2" key="1">
    <citation type="journal article" date="2019" name="Int. J. Syst. Evol. Microbiol.">
        <title>The Global Catalogue of Microorganisms (GCM) 10K type strain sequencing project: providing services to taxonomists for standard genome sequencing and annotation.</title>
        <authorList>
            <consortium name="The Broad Institute Genomics Platform"/>
            <consortium name="The Broad Institute Genome Sequencing Center for Infectious Disease"/>
            <person name="Wu L."/>
            <person name="Ma J."/>
        </authorList>
    </citation>
    <scope>NUCLEOTIDE SEQUENCE [LARGE SCALE GENOMIC DNA]</scope>
    <source>
        <strain evidence="2">KCTC 52165</strain>
    </source>
</reference>
<accession>A0ABV7KGU9</accession>
<comment type="caution">
    <text evidence="1">The sequence shown here is derived from an EMBL/GenBank/DDBJ whole genome shotgun (WGS) entry which is preliminary data.</text>
</comment>
<evidence type="ECO:0000313" key="2">
    <source>
        <dbReference type="Proteomes" id="UP001595583"/>
    </source>
</evidence>
<proteinExistence type="predicted"/>
<dbReference type="RefSeq" id="WP_378223221.1">
    <property type="nucleotide sequence ID" value="NZ_JBHRTK010000020.1"/>
</dbReference>
<evidence type="ECO:0000313" key="1">
    <source>
        <dbReference type="EMBL" id="MFC3208226.1"/>
    </source>
</evidence>
<keyword evidence="2" id="KW-1185">Reference proteome</keyword>
<dbReference type="EMBL" id="JBHRTK010000020">
    <property type="protein sequence ID" value="MFC3208226.1"/>
    <property type="molecule type" value="Genomic_DNA"/>
</dbReference>
<sequence>MSAAAGTGAKRPARRGIVLALALAALVVAVFVGANAHLVYVAVTSQPDCVPHAKEVGIDGAPLRAARSAC</sequence>
<organism evidence="1 2">
    <name type="scientific">Aquamicrobium soli</name>
    <dbReference type="NCBI Taxonomy" id="1811518"/>
    <lineage>
        <taxon>Bacteria</taxon>
        <taxon>Pseudomonadati</taxon>
        <taxon>Pseudomonadota</taxon>
        <taxon>Alphaproteobacteria</taxon>
        <taxon>Hyphomicrobiales</taxon>
        <taxon>Phyllobacteriaceae</taxon>
        <taxon>Aquamicrobium</taxon>
    </lineage>
</organism>
<dbReference type="Proteomes" id="UP001595583">
    <property type="component" value="Unassembled WGS sequence"/>
</dbReference>
<gene>
    <name evidence="1" type="ORF">ACFOHJ_18540</name>
</gene>
<protein>
    <submittedName>
        <fullName evidence="1">Uncharacterized protein</fullName>
    </submittedName>
</protein>
<name>A0ABV7KGU9_9HYPH</name>